<dbReference type="Pfam" id="PF13927">
    <property type="entry name" value="Ig_3"/>
    <property type="match status" value="1"/>
</dbReference>
<dbReference type="SUPFAM" id="SSF48726">
    <property type="entry name" value="Immunoglobulin"/>
    <property type="match status" value="1"/>
</dbReference>
<accession>A0AAV8W6C1</accession>
<dbReference type="EMBL" id="JANEYG010000007">
    <property type="protein sequence ID" value="KAJ8922171.1"/>
    <property type="molecule type" value="Genomic_DNA"/>
</dbReference>
<protein>
    <recommendedName>
        <fullName evidence="1">Ig-like domain-containing protein</fullName>
    </recommendedName>
</protein>
<dbReference type="InterPro" id="IPR003599">
    <property type="entry name" value="Ig_sub"/>
</dbReference>
<evidence type="ECO:0000313" key="3">
    <source>
        <dbReference type="Proteomes" id="UP001159042"/>
    </source>
</evidence>
<keyword evidence="3" id="KW-1185">Reference proteome</keyword>
<dbReference type="Gene3D" id="2.60.40.10">
    <property type="entry name" value="Immunoglobulins"/>
    <property type="match status" value="1"/>
</dbReference>
<gene>
    <name evidence="2" type="ORF">NQ315_004106</name>
</gene>
<feature type="non-terminal residue" evidence="2">
    <location>
        <position position="1"/>
    </location>
</feature>
<name>A0AAV8W6C1_9CUCU</name>
<dbReference type="InterPro" id="IPR007110">
    <property type="entry name" value="Ig-like_dom"/>
</dbReference>
<dbReference type="AlphaFoldDB" id="A0AAV8W6C1"/>
<feature type="domain" description="Ig-like" evidence="1">
    <location>
        <begin position="67"/>
        <end position="156"/>
    </location>
</feature>
<dbReference type="InterPro" id="IPR003598">
    <property type="entry name" value="Ig_sub2"/>
</dbReference>
<evidence type="ECO:0000259" key="1">
    <source>
        <dbReference type="PROSITE" id="PS50835"/>
    </source>
</evidence>
<dbReference type="SMART" id="SM00409">
    <property type="entry name" value="IG"/>
    <property type="match status" value="1"/>
</dbReference>
<reference evidence="2 3" key="1">
    <citation type="journal article" date="2023" name="Insect Mol. Biol.">
        <title>Genome sequencing provides insights into the evolution of gene families encoding plant cell wall-degrading enzymes in longhorned beetles.</title>
        <authorList>
            <person name="Shin N.R."/>
            <person name="Okamura Y."/>
            <person name="Kirsch R."/>
            <person name="Pauchet Y."/>
        </authorList>
    </citation>
    <scope>NUCLEOTIDE SEQUENCE [LARGE SCALE GENOMIC DNA]</scope>
    <source>
        <strain evidence="2">EAD_L_NR</strain>
    </source>
</reference>
<dbReference type="Proteomes" id="UP001159042">
    <property type="component" value="Unassembled WGS sequence"/>
</dbReference>
<dbReference type="InterPro" id="IPR013783">
    <property type="entry name" value="Ig-like_fold"/>
</dbReference>
<proteinExistence type="predicted"/>
<evidence type="ECO:0000313" key="2">
    <source>
        <dbReference type="EMBL" id="KAJ8922171.1"/>
    </source>
</evidence>
<dbReference type="SMART" id="SM00408">
    <property type="entry name" value="IGc2"/>
    <property type="match status" value="1"/>
</dbReference>
<organism evidence="2 3">
    <name type="scientific">Exocentrus adspersus</name>
    <dbReference type="NCBI Taxonomy" id="1586481"/>
    <lineage>
        <taxon>Eukaryota</taxon>
        <taxon>Metazoa</taxon>
        <taxon>Ecdysozoa</taxon>
        <taxon>Arthropoda</taxon>
        <taxon>Hexapoda</taxon>
        <taxon>Insecta</taxon>
        <taxon>Pterygota</taxon>
        <taxon>Neoptera</taxon>
        <taxon>Endopterygota</taxon>
        <taxon>Coleoptera</taxon>
        <taxon>Polyphaga</taxon>
        <taxon>Cucujiformia</taxon>
        <taxon>Chrysomeloidea</taxon>
        <taxon>Cerambycidae</taxon>
        <taxon>Lamiinae</taxon>
        <taxon>Acanthocinini</taxon>
        <taxon>Exocentrus</taxon>
    </lineage>
</organism>
<sequence length="183" mass="20914">ISYFLDSQVQHLPLRHSSSATEASYAYPVERTEMRLALWAVCTSSRWLSSHFFNLLSVCMVCSREEPYFSKSPKNVNVVLGKSITLPCEVTPSNGIKYYWQLNGLKIENTTRRYQRGSNLHITRVDRERDSGQFTCIAEDATGQHSPITSSAASINIQCEYLSIYFDIESVFNIKMYPVNLLH</sequence>
<dbReference type="PROSITE" id="PS50835">
    <property type="entry name" value="IG_LIKE"/>
    <property type="match status" value="1"/>
</dbReference>
<dbReference type="InterPro" id="IPR036179">
    <property type="entry name" value="Ig-like_dom_sf"/>
</dbReference>
<comment type="caution">
    <text evidence="2">The sequence shown here is derived from an EMBL/GenBank/DDBJ whole genome shotgun (WGS) entry which is preliminary data.</text>
</comment>